<dbReference type="Pfam" id="PF01968">
    <property type="entry name" value="Hydantoinase_A"/>
    <property type="match status" value="1"/>
</dbReference>
<feature type="non-terminal residue" evidence="4">
    <location>
        <position position="696"/>
    </location>
</feature>
<dbReference type="PANTHER" id="PTHR11365:SF23">
    <property type="entry name" value="HYPOTHETICAL 5-OXOPROLINASE (EUROFUNG)-RELATED"/>
    <property type="match status" value="1"/>
</dbReference>
<feature type="domain" description="Hydantoinase/oxoprolinase N-terminal" evidence="2">
    <location>
        <begin position="7"/>
        <end position="182"/>
    </location>
</feature>
<dbReference type="EMBL" id="UINC01009530">
    <property type="protein sequence ID" value="SVA42721.1"/>
    <property type="molecule type" value="Genomic_DNA"/>
</dbReference>
<dbReference type="Pfam" id="PF05378">
    <property type="entry name" value="Hydant_A_N"/>
    <property type="match status" value="1"/>
</dbReference>
<dbReference type="InterPro" id="IPR045079">
    <property type="entry name" value="Oxoprolinase-like"/>
</dbReference>
<evidence type="ECO:0000259" key="3">
    <source>
        <dbReference type="Pfam" id="PF19278"/>
    </source>
</evidence>
<feature type="domain" description="Hydantoinase A/oxoprolinase" evidence="1">
    <location>
        <begin position="206"/>
        <end position="495"/>
    </location>
</feature>
<organism evidence="4">
    <name type="scientific">marine metagenome</name>
    <dbReference type="NCBI Taxonomy" id="408172"/>
    <lineage>
        <taxon>unclassified sequences</taxon>
        <taxon>metagenomes</taxon>
        <taxon>ecological metagenomes</taxon>
    </lineage>
</organism>
<dbReference type="InterPro" id="IPR049517">
    <property type="entry name" value="ACX-like_C"/>
</dbReference>
<evidence type="ECO:0000259" key="2">
    <source>
        <dbReference type="Pfam" id="PF05378"/>
    </source>
</evidence>
<dbReference type="PANTHER" id="PTHR11365">
    <property type="entry name" value="5-OXOPROLINASE RELATED"/>
    <property type="match status" value="1"/>
</dbReference>
<dbReference type="GO" id="GO:0005829">
    <property type="term" value="C:cytosol"/>
    <property type="evidence" value="ECO:0007669"/>
    <property type="project" value="TreeGrafter"/>
</dbReference>
<protein>
    <recommendedName>
        <fullName evidence="5">Methylhydantoinase</fullName>
    </recommendedName>
</protein>
<dbReference type="AlphaFoldDB" id="A0A381VRN4"/>
<dbReference type="InterPro" id="IPR002821">
    <property type="entry name" value="Hydantoinase_A"/>
</dbReference>
<proteinExistence type="predicted"/>
<name>A0A381VRN4_9ZZZZ</name>
<gene>
    <name evidence="4" type="ORF">METZ01_LOCUS95575</name>
</gene>
<evidence type="ECO:0008006" key="5">
    <source>
        <dbReference type="Google" id="ProtNLM"/>
    </source>
</evidence>
<evidence type="ECO:0000259" key="1">
    <source>
        <dbReference type="Pfam" id="PF01968"/>
    </source>
</evidence>
<sequence>MVTNKIRIGADVGGTFTDVVLETEGEIFSTKVLTTYESPEIGILQGINAVIADSGTDLSELDSFIHGTTLATNALISRTGARTAFVTTKGFRDTVEMRTESRFEQYDLNLELPKPLIERKDRYVLSERISADGSVLLPFDETEAKNLINLLALEENGYEAVAVGFIHSYMNDSHESLFQEMLLDQLPNMRVSISSEVSPQMREFERFNTVCANAYIQPMMAAYLERLKTKLADTGAKCDIHLIHSGGGLISIESAIKFPVRLIESGPAGGAIFASEIAARHGIDAALSYDMGGTTAKICLIDEQSPRSAKTFEVARTHRFTKGSGMPISIPVIEMIEIGAGGGSIANVDDLKQIRVGPLSAGSEPGPAAYGLGGSLATVTDANILLGRISPETFGADDIDLLPEESRKALSADVAEPLEIAVENAAIGIIEVVDENMANAARVHAVENGRDVSQYTMIAFGGGAPLHASRLCDKLEIERLLIPPGAGVGSAIGFLRTPFSYEALKSFYVSIENFDHESVNQLLSNLTSEATEFVMDASNENFSVESLIVERCAFMRYVGQGWEITVPLENAIFDHLGIELLNNEFEKTYEEHFGRAIEGLQIEVVGWSVKVTSPRPEIEKTITVGSENIVTSNFKRIIYDPVKNSEVDASVFERENLTPGDCVMGPAIIVEDQTTTWISSEKKSSVQQDDCLLITK</sequence>
<accession>A0A381VRN4</accession>
<dbReference type="GO" id="GO:0017168">
    <property type="term" value="F:5-oxoprolinase (ATP-hydrolyzing) activity"/>
    <property type="evidence" value="ECO:0007669"/>
    <property type="project" value="TreeGrafter"/>
</dbReference>
<feature type="domain" description="Acetophenone carboxylase-like C-terminal" evidence="3">
    <location>
        <begin position="520"/>
        <end position="683"/>
    </location>
</feature>
<dbReference type="Pfam" id="PF19278">
    <property type="entry name" value="Hydant_A_C"/>
    <property type="match status" value="1"/>
</dbReference>
<reference evidence="4" key="1">
    <citation type="submission" date="2018-05" db="EMBL/GenBank/DDBJ databases">
        <authorList>
            <person name="Lanie J.A."/>
            <person name="Ng W.-L."/>
            <person name="Kazmierczak K.M."/>
            <person name="Andrzejewski T.M."/>
            <person name="Davidsen T.M."/>
            <person name="Wayne K.J."/>
            <person name="Tettelin H."/>
            <person name="Glass J.I."/>
            <person name="Rusch D."/>
            <person name="Podicherti R."/>
            <person name="Tsui H.-C.T."/>
            <person name="Winkler M.E."/>
        </authorList>
    </citation>
    <scope>NUCLEOTIDE SEQUENCE</scope>
</reference>
<evidence type="ECO:0000313" key="4">
    <source>
        <dbReference type="EMBL" id="SVA42721.1"/>
    </source>
</evidence>
<dbReference type="GO" id="GO:0006749">
    <property type="term" value="P:glutathione metabolic process"/>
    <property type="evidence" value="ECO:0007669"/>
    <property type="project" value="TreeGrafter"/>
</dbReference>
<dbReference type="InterPro" id="IPR008040">
    <property type="entry name" value="Hydant_A_N"/>
</dbReference>